<dbReference type="Proteomes" id="UP000038750">
    <property type="component" value="Unassembled WGS sequence"/>
</dbReference>
<keyword evidence="8" id="KW-0482">Metalloprotease</keyword>
<evidence type="ECO:0000256" key="6">
    <source>
        <dbReference type="ARBA" id="ARBA00022801"/>
    </source>
</evidence>
<name>A0A0T9M0M3_YERIN</name>
<evidence type="ECO:0000259" key="10">
    <source>
        <dbReference type="Pfam" id="PF19425"/>
    </source>
</evidence>
<dbReference type="PANTHER" id="PTHR21666:SF292">
    <property type="entry name" value="MUREIN DD-ENDOPEPTIDASE MEPM"/>
    <property type="match status" value="1"/>
</dbReference>
<dbReference type="SUPFAM" id="SSF51261">
    <property type="entry name" value="Duplicated hybrid motif"/>
    <property type="match status" value="1"/>
</dbReference>
<proteinExistence type="inferred from homology"/>
<dbReference type="InterPro" id="IPR016047">
    <property type="entry name" value="M23ase_b-sheet_dom"/>
</dbReference>
<dbReference type="InterPro" id="IPR045834">
    <property type="entry name" value="Csd3_N2"/>
</dbReference>
<keyword evidence="7" id="KW-0862">Zinc</keyword>
<evidence type="ECO:0000256" key="3">
    <source>
        <dbReference type="ARBA" id="ARBA00006646"/>
    </source>
</evidence>
<dbReference type="GO" id="GO:0030313">
    <property type="term" value="C:cell envelope"/>
    <property type="evidence" value="ECO:0007669"/>
    <property type="project" value="UniProtKB-SubCell"/>
</dbReference>
<dbReference type="CDD" id="cd12797">
    <property type="entry name" value="M23_peptidase"/>
    <property type="match status" value="1"/>
</dbReference>
<dbReference type="Gene3D" id="3.10.450.350">
    <property type="match status" value="1"/>
</dbReference>
<dbReference type="EC" id="3.4.24.75" evidence="11"/>
<comment type="subcellular location">
    <subcellularLocation>
        <location evidence="2">Cell envelope</location>
    </subcellularLocation>
</comment>
<gene>
    <name evidence="11" type="primary">lytM_2</name>
    <name evidence="11" type="ORF">ERS008530_01268</name>
</gene>
<dbReference type="RefSeq" id="WP_050073095.1">
    <property type="nucleotide sequence ID" value="NZ_CPZJ01000004.1"/>
</dbReference>
<comment type="similarity">
    <text evidence="3">Belongs to the peptidase M23B family.</text>
</comment>
<evidence type="ECO:0000256" key="4">
    <source>
        <dbReference type="ARBA" id="ARBA00022670"/>
    </source>
</evidence>
<dbReference type="GO" id="GO:0004222">
    <property type="term" value="F:metalloendopeptidase activity"/>
    <property type="evidence" value="ECO:0007669"/>
    <property type="project" value="TreeGrafter"/>
</dbReference>
<reference evidence="11 12" key="1">
    <citation type="submission" date="2015-03" db="EMBL/GenBank/DDBJ databases">
        <authorList>
            <person name="Murphy D."/>
        </authorList>
    </citation>
    <scope>NUCLEOTIDE SEQUENCE [LARGE SCALE GENOMIC DNA]</scope>
    <source>
        <strain evidence="11 12">BR165/97</strain>
    </source>
</reference>
<evidence type="ECO:0000256" key="8">
    <source>
        <dbReference type="ARBA" id="ARBA00023049"/>
    </source>
</evidence>
<dbReference type="Gene3D" id="2.70.70.10">
    <property type="entry name" value="Glucose Permease (Domain IIA)"/>
    <property type="match status" value="1"/>
</dbReference>
<evidence type="ECO:0000256" key="2">
    <source>
        <dbReference type="ARBA" id="ARBA00004196"/>
    </source>
</evidence>
<protein>
    <submittedName>
        <fullName evidence="11">Putative peptidase</fullName>
        <ecNumber evidence="11">3.4.24.75</ecNumber>
    </submittedName>
</protein>
<comment type="cofactor">
    <cofactor evidence="1">
        <name>Zn(2+)</name>
        <dbReference type="ChEBI" id="CHEBI:29105"/>
    </cofactor>
</comment>
<feature type="domain" description="M23ase beta-sheet core" evidence="9">
    <location>
        <begin position="122"/>
        <end position="215"/>
    </location>
</feature>
<evidence type="ECO:0000256" key="5">
    <source>
        <dbReference type="ARBA" id="ARBA00022723"/>
    </source>
</evidence>
<evidence type="ECO:0000313" key="12">
    <source>
        <dbReference type="Proteomes" id="UP000038750"/>
    </source>
</evidence>
<organism evidence="11 12">
    <name type="scientific">Yersinia intermedia</name>
    <dbReference type="NCBI Taxonomy" id="631"/>
    <lineage>
        <taxon>Bacteria</taxon>
        <taxon>Pseudomonadati</taxon>
        <taxon>Pseudomonadota</taxon>
        <taxon>Gammaproteobacteria</taxon>
        <taxon>Enterobacterales</taxon>
        <taxon>Yersiniaceae</taxon>
        <taxon>Yersinia</taxon>
    </lineage>
</organism>
<dbReference type="GO" id="GO:0046872">
    <property type="term" value="F:metal ion binding"/>
    <property type="evidence" value="ECO:0007669"/>
    <property type="project" value="UniProtKB-KW"/>
</dbReference>
<evidence type="ECO:0000313" key="11">
    <source>
        <dbReference type="EMBL" id="CNF46855.1"/>
    </source>
</evidence>
<dbReference type="GO" id="GO:0006508">
    <property type="term" value="P:proteolysis"/>
    <property type="evidence" value="ECO:0007669"/>
    <property type="project" value="UniProtKB-KW"/>
</dbReference>
<dbReference type="PANTHER" id="PTHR21666">
    <property type="entry name" value="PEPTIDASE-RELATED"/>
    <property type="match status" value="1"/>
</dbReference>
<keyword evidence="4" id="KW-0645">Protease</keyword>
<dbReference type="EMBL" id="CPZJ01000004">
    <property type="protein sequence ID" value="CNF46855.1"/>
    <property type="molecule type" value="Genomic_DNA"/>
</dbReference>
<dbReference type="InterPro" id="IPR050570">
    <property type="entry name" value="Cell_wall_metabolism_enzyme"/>
</dbReference>
<sequence length="245" mass="27106">MYSTDVIKDDFYITAARSSLGAGEIAALKRSIPDAINLKQLKKNETIRLVVGEKSGKSRVVAYKLSSGKEEYIAYRISDADFYKLGRDLQLTNLAYPKPPSARLSSSFNPARVNPVSGKISPHNGIDYSMPMNTKVVSVISGTVMKAEYHSSMGYYVEVAGKSGVKTRYLHLNKILVKKGQRVNSGSKIALSGNSGRSSGPHLHYELLVQDNPVDSLAFRPQKPKLGPLEKHVYAHIQQYERFLD</sequence>
<dbReference type="OrthoDB" id="9805070at2"/>
<evidence type="ECO:0000259" key="9">
    <source>
        <dbReference type="Pfam" id="PF01551"/>
    </source>
</evidence>
<keyword evidence="6 11" id="KW-0378">Hydrolase</keyword>
<evidence type="ECO:0000256" key="7">
    <source>
        <dbReference type="ARBA" id="ARBA00022833"/>
    </source>
</evidence>
<accession>A0A0T9M0M3</accession>
<dbReference type="Pfam" id="PF19425">
    <property type="entry name" value="Csd3_N2"/>
    <property type="match status" value="1"/>
</dbReference>
<keyword evidence="5" id="KW-0479">Metal-binding</keyword>
<dbReference type="AlphaFoldDB" id="A0A0T9M0M3"/>
<dbReference type="InterPro" id="IPR011055">
    <property type="entry name" value="Dup_hybrid_motif"/>
</dbReference>
<evidence type="ECO:0000256" key="1">
    <source>
        <dbReference type="ARBA" id="ARBA00001947"/>
    </source>
</evidence>
<feature type="domain" description="Csd3-like second N-terminal" evidence="10">
    <location>
        <begin position="7"/>
        <end position="110"/>
    </location>
</feature>
<dbReference type="Pfam" id="PF01551">
    <property type="entry name" value="Peptidase_M23"/>
    <property type="match status" value="1"/>
</dbReference>